<dbReference type="EMBL" id="CAJOBI010145871">
    <property type="protein sequence ID" value="CAF4789326.1"/>
    <property type="molecule type" value="Genomic_DNA"/>
</dbReference>
<evidence type="ECO:0000313" key="2">
    <source>
        <dbReference type="EMBL" id="CAF4615189.1"/>
    </source>
</evidence>
<evidence type="ECO:0000313" key="4">
    <source>
        <dbReference type="Proteomes" id="UP000676336"/>
    </source>
</evidence>
<organism evidence="2 4">
    <name type="scientific">Rotaria magnacalcarata</name>
    <dbReference type="NCBI Taxonomy" id="392030"/>
    <lineage>
        <taxon>Eukaryota</taxon>
        <taxon>Metazoa</taxon>
        <taxon>Spiralia</taxon>
        <taxon>Gnathifera</taxon>
        <taxon>Rotifera</taxon>
        <taxon>Eurotatoria</taxon>
        <taxon>Bdelloidea</taxon>
        <taxon>Philodinida</taxon>
        <taxon>Philodinidae</taxon>
        <taxon>Rotaria</taxon>
    </lineage>
</organism>
<gene>
    <name evidence="2" type="ORF">SMN809_LOCUS39637</name>
    <name evidence="3" type="ORF">SMN809_LOCUS46690</name>
</gene>
<reference evidence="2" key="1">
    <citation type="submission" date="2021-02" db="EMBL/GenBank/DDBJ databases">
        <authorList>
            <person name="Nowell W R."/>
        </authorList>
    </citation>
    <scope>NUCLEOTIDE SEQUENCE</scope>
</reference>
<sequence length="80" mass="9343">AIHGHTLVLDGLEKTERNVLPILNNLLENREMNLDNGQFLVSTQRFDELLKSYTKEQLDQLNFIRVHEDFRVIALTLPQL</sequence>
<protein>
    <recommendedName>
        <fullName evidence="1">ATPase dynein-related AAA domain-containing protein</fullName>
    </recommendedName>
</protein>
<dbReference type="InterPro" id="IPR011704">
    <property type="entry name" value="ATPase_dyneun-rel_AAA"/>
</dbReference>
<dbReference type="GO" id="GO:0005524">
    <property type="term" value="F:ATP binding"/>
    <property type="evidence" value="ECO:0007669"/>
    <property type="project" value="InterPro"/>
</dbReference>
<dbReference type="InterPro" id="IPR039891">
    <property type="entry name" value="VWA8"/>
</dbReference>
<evidence type="ECO:0000313" key="3">
    <source>
        <dbReference type="EMBL" id="CAF4789326.1"/>
    </source>
</evidence>
<dbReference type="GO" id="GO:0016887">
    <property type="term" value="F:ATP hydrolysis activity"/>
    <property type="evidence" value="ECO:0007669"/>
    <property type="project" value="InterPro"/>
</dbReference>
<feature type="domain" description="ATPase dynein-related AAA" evidence="1">
    <location>
        <begin position="3"/>
        <end position="79"/>
    </location>
</feature>
<dbReference type="PANTHER" id="PTHR21610">
    <property type="entry name" value="VON WILLEBRAND FACTOR A DOMAIN-CONTAINING PROTEIN 8"/>
    <property type="match status" value="1"/>
</dbReference>
<dbReference type="EMBL" id="CAJOBI010106952">
    <property type="protein sequence ID" value="CAF4615189.1"/>
    <property type="molecule type" value="Genomic_DNA"/>
</dbReference>
<proteinExistence type="predicted"/>
<dbReference type="Pfam" id="PF07728">
    <property type="entry name" value="AAA_5"/>
    <property type="match status" value="1"/>
</dbReference>
<feature type="non-terminal residue" evidence="2">
    <location>
        <position position="80"/>
    </location>
</feature>
<accession>A0A8S2ZAC5</accession>
<evidence type="ECO:0000259" key="1">
    <source>
        <dbReference type="Pfam" id="PF07728"/>
    </source>
</evidence>
<dbReference type="Proteomes" id="UP000676336">
    <property type="component" value="Unassembled WGS sequence"/>
</dbReference>
<dbReference type="PANTHER" id="PTHR21610:SF9">
    <property type="entry name" value="VON WILLEBRAND FACTOR A DOMAIN-CONTAINING PROTEIN 8"/>
    <property type="match status" value="1"/>
</dbReference>
<dbReference type="GO" id="GO:0005737">
    <property type="term" value="C:cytoplasm"/>
    <property type="evidence" value="ECO:0007669"/>
    <property type="project" value="TreeGrafter"/>
</dbReference>
<dbReference type="AlphaFoldDB" id="A0A8S2ZAC5"/>
<comment type="caution">
    <text evidence="2">The sequence shown here is derived from an EMBL/GenBank/DDBJ whole genome shotgun (WGS) entry which is preliminary data.</text>
</comment>
<name>A0A8S2ZAC5_9BILA</name>
<feature type="non-terminal residue" evidence="2">
    <location>
        <position position="1"/>
    </location>
</feature>